<protein>
    <recommendedName>
        <fullName evidence="4">YLP motif-containing protein 1</fullName>
    </recommendedName>
</protein>
<dbReference type="HOGENOM" id="CLU_273567_0_0_1"/>
<feature type="region of interest" description="Disordered" evidence="1">
    <location>
        <begin position="658"/>
        <end position="691"/>
    </location>
</feature>
<dbReference type="PANTHER" id="PTHR13413">
    <property type="entry name" value="YLP MOTIF CONTAINING PROTEIN NUCLEAR PROTEIN ZAP"/>
    <property type="match status" value="1"/>
</dbReference>
<feature type="region of interest" description="Disordered" evidence="1">
    <location>
        <begin position="485"/>
        <end position="532"/>
    </location>
</feature>
<dbReference type="InterPro" id="IPR026314">
    <property type="entry name" value="YLP_motif_con_p1"/>
</dbReference>
<accession>W1P9Y3</accession>
<feature type="region of interest" description="Disordered" evidence="1">
    <location>
        <begin position="592"/>
        <end position="614"/>
    </location>
</feature>
<feature type="compositionally biased region" description="Low complexity" evidence="1">
    <location>
        <begin position="507"/>
        <end position="527"/>
    </location>
</feature>
<name>W1P9Y3_AMBTC</name>
<organism evidence="2 3">
    <name type="scientific">Amborella trichopoda</name>
    <dbReference type="NCBI Taxonomy" id="13333"/>
    <lineage>
        <taxon>Eukaryota</taxon>
        <taxon>Viridiplantae</taxon>
        <taxon>Streptophyta</taxon>
        <taxon>Embryophyta</taxon>
        <taxon>Tracheophyta</taxon>
        <taxon>Spermatophyta</taxon>
        <taxon>Magnoliopsida</taxon>
        <taxon>Amborellales</taxon>
        <taxon>Amborellaceae</taxon>
        <taxon>Amborella</taxon>
    </lineage>
</organism>
<feature type="compositionally biased region" description="Basic and acidic residues" evidence="1">
    <location>
        <begin position="493"/>
        <end position="506"/>
    </location>
</feature>
<feature type="region of interest" description="Disordered" evidence="1">
    <location>
        <begin position="997"/>
        <end position="1017"/>
    </location>
</feature>
<dbReference type="FunFam" id="3.40.50.300:FF:000978">
    <property type="entry name" value="YLP motif-containing protein 1 isoform X3"/>
    <property type="match status" value="1"/>
</dbReference>
<feature type="region of interest" description="Disordered" evidence="1">
    <location>
        <begin position="448"/>
        <end position="467"/>
    </location>
</feature>
<dbReference type="SUPFAM" id="SSF52540">
    <property type="entry name" value="P-loop containing nucleoside triphosphate hydrolases"/>
    <property type="match status" value="1"/>
</dbReference>
<dbReference type="AlphaFoldDB" id="W1P9Y3"/>
<feature type="compositionally biased region" description="Low complexity" evidence="1">
    <location>
        <begin position="658"/>
        <end position="668"/>
    </location>
</feature>
<dbReference type="GO" id="GO:0005634">
    <property type="term" value="C:nucleus"/>
    <property type="evidence" value="ECO:0000318"/>
    <property type="project" value="GO_Central"/>
</dbReference>
<gene>
    <name evidence="2" type="ORF">AMTR_s00078p00109260</name>
</gene>
<reference evidence="3" key="1">
    <citation type="journal article" date="2013" name="Science">
        <title>The Amborella genome and the evolution of flowering plants.</title>
        <authorList>
            <consortium name="Amborella Genome Project"/>
        </authorList>
    </citation>
    <scope>NUCLEOTIDE SEQUENCE [LARGE SCALE GENOMIC DNA]</scope>
</reference>
<sequence>MHVANNMQNPNPFNGPKPVFNPHGHDYNSMMPGFENRTGSILSVPPHYNNQPSRMVPYFHNEIRAAPGPFHHEIHAGSSLPESYMMKPKEHLRQAEYRYSGPSNFNQGGGDMFHRSESRFANGFLEREGNLQSGVGFRGPQGLNPSETDVVPGPNMQSRNALVDPLMGVRLYGEEAFPERFPKKMKIENLGSFPPTPESNNLRPLESYGQGMIKFEQDSLHFNRYHRAHSGHIGNSDPLRQPPFHYGKEGLFDSRIPMNVVERDKHLGTRVNESTENQSLNCDDGGVFGSDYNFRGNVYHWSDKVEHRRSSGVGLPHESIGGVPPNMNQFNPMHFTSSSIKLPPKQLGVLDNCFSGGSVFSSQDPSTQNRVYDGHHFPLRHQLHDSHQIPSSHHYSEGAFYDMQNENTQDDHGNQSEKGEYNISSDAYIRVHSGMESMRSGENLTVFSSRQNHDPVGSHQEEENYHKWGRLDPSLLVRQYGNMEQQQYGPSRTVDHASQDHEKHQTQNDQGQQPPGPQNLGQLPLNNSEQPISNSYWHEQNLQQLRPHLPGEDHQHHLSMEIRQHSSRSPLPTHEMQNLQAVPSDFSGEDKRFGASTHNTNHQMEHPQPSSVTRALEPRHIHGIESSDAQNNNRQRDLSVMPKGHAMTSHIRASQMFHSPQSFSQPQSLGEYPPTLFRSQGHAPASAPSPNFIAPKSTSVAFHSSLAQSANVFSDAQFPPGACSFPQPVDNAASGFPLEGSQTSHQAPLKQFIDNARPFDSKLTQSDKPKFVDASLLFKHPHRSTRPDHFVIILRGLPGSGKSYVAKALRDLEVANGGKAPRIHSMDDYFMTEVEKVEEVDGSKSSSSVKSKKRVTRKVMEYCYEPEMEEAYRASMLKAFKKTLEEGIFTFIIVDDRNLRVGDFALFWATAKRSGYEVYVLEAAYKDPVGCAARNIHGFTLDAVQKMADQWEQAPPLYLQLDAQSLFSGDDLNEHDIQEVEMDSEDPSCPEEIASEEHKAELHVTPESPSEDENPSGLYKFGVRWGTDKLDKSDSLHEVGELGKSKWSESDDAVKLPKMANPRKEKQGNALSGLIQAYGKGEKSVHWGDQIGKGGFSIGGGKKPSSRCLIIGPGAGYNSDSNPLIEDDETEATDASNPAMARKHTAFLEHLKAEKESFRAVFDRRQRLGLIDAEED</sequence>
<evidence type="ECO:0008006" key="4">
    <source>
        <dbReference type="Google" id="ProtNLM"/>
    </source>
</evidence>
<dbReference type="InterPro" id="IPR027417">
    <property type="entry name" value="P-loop_NTPase"/>
</dbReference>
<dbReference type="EMBL" id="KI394330">
    <property type="protein sequence ID" value="ERN03800.1"/>
    <property type="molecule type" value="Genomic_DNA"/>
</dbReference>
<feature type="compositionally biased region" description="Basic and acidic residues" evidence="1">
    <location>
        <begin position="549"/>
        <end position="564"/>
    </location>
</feature>
<dbReference type="GO" id="GO:0032204">
    <property type="term" value="P:regulation of telomere maintenance"/>
    <property type="evidence" value="ECO:0000318"/>
    <property type="project" value="GO_Central"/>
</dbReference>
<dbReference type="Gramene" id="ERN03800">
    <property type="protein sequence ID" value="ERN03800"/>
    <property type="gene ID" value="AMTR_s00078p00109260"/>
</dbReference>
<proteinExistence type="predicted"/>
<dbReference type="STRING" id="13333.W1P9Y3"/>
<feature type="region of interest" description="Disordered" evidence="1">
    <location>
        <begin position="548"/>
        <end position="573"/>
    </location>
</feature>
<dbReference type="PANTHER" id="PTHR13413:SF0">
    <property type="entry name" value="YLP MOTIF-CONTAINING PROTEIN 1"/>
    <property type="match status" value="1"/>
</dbReference>
<evidence type="ECO:0000313" key="3">
    <source>
        <dbReference type="Proteomes" id="UP000017836"/>
    </source>
</evidence>
<dbReference type="Gene3D" id="3.40.50.300">
    <property type="entry name" value="P-loop containing nucleotide triphosphate hydrolases"/>
    <property type="match status" value="1"/>
</dbReference>
<feature type="compositionally biased region" description="Polar residues" evidence="1">
    <location>
        <begin position="596"/>
        <end position="613"/>
    </location>
</feature>
<evidence type="ECO:0000256" key="1">
    <source>
        <dbReference type="SAM" id="MobiDB-lite"/>
    </source>
</evidence>
<dbReference type="Proteomes" id="UP000017836">
    <property type="component" value="Unassembled WGS sequence"/>
</dbReference>
<keyword evidence="3" id="KW-1185">Reference proteome</keyword>
<evidence type="ECO:0000313" key="2">
    <source>
        <dbReference type="EMBL" id="ERN03800.1"/>
    </source>
</evidence>
<dbReference type="eggNOG" id="KOG2400">
    <property type="taxonomic scope" value="Eukaryota"/>
</dbReference>